<comment type="caution">
    <text evidence="1">The sequence shown here is derived from an EMBL/GenBank/DDBJ whole genome shotgun (WGS) entry which is preliminary data.</text>
</comment>
<reference evidence="1" key="1">
    <citation type="submission" date="2017-04" db="EMBL/GenBank/DDBJ databases">
        <authorList>
            <person name="Varghese N."/>
            <person name="Submissions S."/>
        </authorList>
    </citation>
    <scope>NUCLEOTIDE SEQUENCE</scope>
    <source>
        <strain evidence="1">WTE2008</strain>
    </source>
</reference>
<dbReference type="Proteomes" id="UP000192328">
    <property type="component" value="Unassembled WGS sequence"/>
</dbReference>
<evidence type="ECO:0000313" key="1">
    <source>
        <dbReference type="EMBL" id="SMC43662.1"/>
    </source>
</evidence>
<sequence length="786" mass="84745">MKKDLTLPSELPENFEFTDPSGLGSAEAEERLSLGLGNKMTDPDQKTLPRILLNHLLTLFNLLNFSLALCLLLVGSYRNMLFMLVVVSNTVIGAVQEFRARKTICELKLLNAPSVHVLRNGKEITVSAEEAVEGDLVILRGGDQVVADAVVVDGTGAAMESLLTGESNAIHKTVNSWLYSGSYIAEGRLTAQLVYVGDESYAGRLTNEARKDARPASRLMSDLNRLIRFDSMILIPLGLLLFLKQILLRHVSVAVAVPSSIAAMIGMIPEGLILLTSVAMAVGVVKLGRRNALVQELSGIETLARADVLCLDKTGTLTTGTMELESIEGIDRTREETERGLARLLGVFDEKSATLDALRAKITPADEKPRAVLPFSSERKKSAATFYDGTMLVMGAPEFVLGDLYTPALRSRVETYAAEGRRVLVLAEGQGLVTEETLPPIKAICGLCVLTDQLRPSVDQTLRYFRDQEVDIRIISGDNPLTVSRIARRAGLASWDSWVDASTLTTEEALAEACDKYTVFGRVTPEQKKSLVLALKQKGHNVAMTGDGVNDIPALKAADCSIAMAGGADAARSAAQLTLLSSDFSVMPEIVLEGRRVINNITRAASLFLTKTIFSFLLSVLMLVLPAVYPFQPIQLTLISSLMIGLPGFVLALEPSGERIRGNFLRTVLLRALPGGIAACCCASISMAMSWAGWSRELCSTLAVLSAGAVCWIVLVRSCLPLNQLRTLLLIVTAAAFTLAFLFFGHIFFLVPLTGSAVLLFGGLVLLGGGLVYLSDLILTRMDKTA</sequence>
<accession>A0AC61PJE5</accession>
<keyword evidence="2" id="KW-1185">Reference proteome</keyword>
<gene>
    <name evidence="1" type="ORF">SAMN06297397_0954</name>
</gene>
<protein>
    <submittedName>
        <fullName evidence="1">Cation-transporting ATPase E</fullName>
    </submittedName>
</protein>
<evidence type="ECO:0000313" key="2">
    <source>
        <dbReference type="Proteomes" id="UP000192328"/>
    </source>
</evidence>
<proteinExistence type="predicted"/>
<dbReference type="EMBL" id="FWXZ01000001">
    <property type="protein sequence ID" value="SMC43662.1"/>
    <property type="molecule type" value="Genomic_DNA"/>
</dbReference>
<organism evidence="1 2">
    <name type="scientific">Aristaeella lactis</name>
    <dbReference type="NCBI Taxonomy" id="3046383"/>
    <lineage>
        <taxon>Bacteria</taxon>
        <taxon>Bacillati</taxon>
        <taxon>Bacillota</taxon>
        <taxon>Clostridia</taxon>
        <taxon>Eubacteriales</taxon>
        <taxon>Aristaeellaceae</taxon>
        <taxon>Aristaeella</taxon>
    </lineage>
</organism>
<name>A0AC61PJE5_9FIRM</name>